<keyword evidence="3" id="KW-1185">Reference proteome</keyword>
<gene>
    <name evidence="2" type="ORF">BW730_04265</name>
</gene>
<protein>
    <submittedName>
        <fullName evidence="2">Uncharacterized protein</fullName>
    </submittedName>
</protein>
<evidence type="ECO:0000313" key="2">
    <source>
        <dbReference type="EMBL" id="AQP46857.1"/>
    </source>
</evidence>
<accession>A0A1Q2CL66</accession>
<dbReference type="EMBL" id="CP019606">
    <property type="protein sequence ID" value="AQP46857.1"/>
    <property type="molecule type" value="Genomic_DNA"/>
</dbReference>
<organism evidence="2 3">
    <name type="scientific">Tessaracoccus aquimaris</name>
    <dbReference type="NCBI Taxonomy" id="1332264"/>
    <lineage>
        <taxon>Bacteria</taxon>
        <taxon>Bacillati</taxon>
        <taxon>Actinomycetota</taxon>
        <taxon>Actinomycetes</taxon>
        <taxon>Propionibacteriales</taxon>
        <taxon>Propionibacteriaceae</taxon>
        <taxon>Tessaracoccus</taxon>
    </lineage>
</organism>
<proteinExistence type="predicted"/>
<dbReference type="AlphaFoldDB" id="A0A1Q2CL66"/>
<evidence type="ECO:0000313" key="3">
    <source>
        <dbReference type="Proteomes" id="UP000188145"/>
    </source>
</evidence>
<keyword evidence="1" id="KW-0472">Membrane</keyword>
<dbReference type="KEGG" id="tes:BW730_04265"/>
<evidence type="ECO:0000256" key="1">
    <source>
        <dbReference type="SAM" id="Phobius"/>
    </source>
</evidence>
<reference evidence="3" key="1">
    <citation type="submission" date="2017-02" db="EMBL/GenBank/DDBJ databases">
        <title>Tessaracoccus aquaemaris sp. nov., isolated from the intestine of a Korean rockfish, Sebastes schlegelii, in a marine aquaculture pond.</title>
        <authorList>
            <person name="Tak E.J."/>
            <person name="Bae J.-W."/>
        </authorList>
    </citation>
    <scope>NUCLEOTIDE SEQUENCE [LARGE SCALE GENOMIC DNA]</scope>
    <source>
        <strain evidence="3">NSG39</strain>
    </source>
</reference>
<dbReference type="STRING" id="1332264.BW730_04265"/>
<sequence length="69" mass="7417">MGAFGLALVFPADTSDWSLYGFLFRETATFAQVGVAAALFMVGAGLLVANPRHHGYLPGRRRAGEDFRA</sequence>
<feature type="transmembrane region" description="Helical" evidence="1">
    <location>
        <begin position="30"/>
        <end position="50"/>
    </location>
</feature>
<keyword evidence="1" id="KW-1133">Transmembrane helix</keyword>
<dbReference type="RefSeq" id="WP_077685170.1">
    <property type="nucleotide sequence ID" value="NZ_CP019606.1"/>
</dbReference>
<keyword evidence="1" id="KW-0812">Transmembrane</keyword>
<name>A0A1Q2CL66_9ACTN</name>
<dbReference type="Proteomes" id="UP000188145">
    <property type="component" value="Chromosome"/>
</dbReference>